<gene>
    <name evidence="6" type="primary">fhs</name>
    <name evidence="7" type="ORF">U7230_11550</name>
</gene>
<evidence type="ECO:0000256" key="5">
    <source>
        <dbReference type="ARBA" id="ARBA00022840"/>
    </source>
</evidence>
<dbReference type="InterPro" id="IPR020628">
    <property type="entry name" value="Formate_THF_ligase_CS"/>
</dbReference>
<keyword evidence="4 6" id="KW-0547">Nucleotide-binding</keyword>
<dbReference type="EC" id="6.3.4.3" evidence="6"/>
<dbReference type="NCBIfam" id="NF010030">
    <property type="entry name" value="PRK13505.1"/>
    <property type="match status" value="1"/>
</dbReference>
<dbReference type="SUPFAM" id="SSF52540">
    <property type="entry name" value="P-loop containing nucleoside triphosphate hydrolases"/>
    <property type="match status" value="1"/>
</dbReference>
<dbReference type="PROSITE" id="PS00721">
    <property type="entry name" value="FTHFS_1"/>
    <property type="match status" value="1"/>
</dbReference>
<reference evidence="7 8" key="1">
    <citation type="journal article" date="2024" name="Front. Microbiol.">
        <title>Novel thermophilic genera Geochorda gen. nov. and Carboxydochorda gen. nov. from the deep terrestrial subsurface reveal the ecophysiological diversity in the class Limnochordia.</title>
        <authorList>
            <person name="Karnachuk O.V."/>
            <person name="Lukina A.P."/>
            <person name="Avakyan M.R."/>
            <person name="Kadnikov V.V."/>
            <person name="Begmatov S."/>
            <person name="Beletsky A.V."/>
            <person name="Vlasova K.G."/>
            <person name="Novikov A.A."/>
            <person name="Shcherbakova V.A."/>
            <person name="Mardanov A.V."/>
            <person name="Ravin N.V."/>
        </authorList>
    </citation>
    <scope>NUCLEOTIDE SEQUENCE [LARGE SCALE GENOMIC DNA]</scope>
    <source>
        <strain evidence="7 8">L945</strain>
    </source>
</reference>
<dbReference type="HAMAP" id="MF_01543">
    <property type="entry name" value="FTHFS"/>
    <property type="match status" value="1"/>
</dbReference>
<evidence type="ECO:0000313" key="7">
    <source>
        <dbReference type="EMBL" id="WRP16715.1"/>
    </source>
</evidence>
<dbReference type="InterPro" id="IPR027417">
    <property type="entry name" value="P-loop_NTPase"/>
</dbReference>
<evidence type="ECO:0000256" key="3">
    <source>
        <dbReference type="ARBA" id="ARBA00022598"/>
    </source>
</evidence>
<keyword evidence="5 6" id="KW-0067">ATP-binding</keyword>
<organism evidence="7 8">
    <name type="scientific">Carboxydichorda subterranea</name>
    <dbReference type="NCBI Taxonomy" id="3109565"/>
    <lineage>
        <taxon>Bacteria</taxon>
        <taxon>Bacillati</taxon>
        <taxon>Bacillota</taxon>
        <taxon>Limnochordia</taxon>
        <taxon>Limnochordales</taxon>
        <taxon>Geochordaceae</taxon>
        <taxon>Carboxydichorda</taxon>
    </lineage>
</organism>
<keyword evidence="8" id="KW-1185">Reference proteome</keyword>
<dbReference type="Proteomes" id="UP001332192">
    <property type="component" value="Chromosome"/>
</dbReference>
<name>A0ABZ1BW19_9FIRM</name>
<comment type="similarity">
    <text evidence="6">Belongs to the formate--tetrahydrofolate ligase family.</text>
</comment>
<dbReference type="CDD" id="cd00477">
    <property type="entry name" value="FTHFS"/>
    <property type="match status" value="1"/>
</dbReference>
<feature type="binding site" evidence="6">
    <location>
        <begin position="65"/>
        <end position="72"/>
    </location>
    <ligand>
        <name>ATP</name>
        <dbReference type="ChEBI" id="CHEBI:30616"/>
    </ligand>
</feature>
<sequence>MENDAEINQRASLLPIWQVAERIGLSADDIEPYGRYMAKVRMEAVRRAARERRGRLIYTTAITATPAGEGKTTVAIGLTQALGRLGKRVAVCLREPSLGPTFGVKGGATGGGLSQVAPMVDINLHFTGDMHAVTSAHNLLAAAVDNHIHQGNALGLDPKRVSWRRVMDMNERQLRHVVVGLGGAGDGVVRETGFDITAASEVMAVLCLSRDLRDLKERLGRMVVGQTAGPSRSRRWVSAREIGVVGAMAVLLKDAIKPNLVQTLEGQPAFVHGGPFANIAHGNNSILATQTALGLADYVVTEGGFAADLGAEKFFDIVVPQTGLVPDVVVLVASIRALHHHGGASKGDLHTPNRDALQKGLSNLDRHIANIRKFGLPVVVAVNRFAADDPGEIRAVIEHCRSLGVRAEAADVVARGGEGGLELAGAVLETIEEERPDFRPIYRWEEPLAGKIERLATEIYGADGVDFTPEAAAALEDLSAHGFGGLPVCVAKTQFSITDDPSLRGAPTGWRLKVREIRPSLGAGFVIALTGEIMTMPGLPKEPAALRMDIDETGYVTGLS</sequence>
<evidence type="ECO:0000256" key="2">
    <source>
        <dbReference type="ARBA" id="ARBA00022563"/>
    </source>
</evidence>
<dbReference type="InterPro" id="IPR000559">
    <property type="entry name" value="Formate_THF_ligase"/>
</dbReference>
<protein>
    <recommendedName>
        <fullName evidence="6">Formate--tetrahydrofolate ligase</fullName>
        <ecNumber evidence="6">6.3.4.3</ecNumber>
    </recommendedName>
    <alternativeName>
        <fullName evidence="6">Formyltetrahydrofolate synthetase</fullName>
        <shortName evidence="6">FHS</shortName>
        <shortName evidence="6">FTHFS</shortName>
    </alternativeName>
</protein>
<proteinExistence type="inferred from homology"/>
<evidence type="ECO:0000313" key="8">
    <source>
        <dbReference type="Proteomes" id="UP001332192"/>
    </source>
</evidence>
<dbReference type="EMBL" id="CP141615">
    <property type="protein sequence ID" value="WRP16715.1"/>
    <property type="molecule type" value="Genomic_DNA"/>
</dbReference>
<dbReference type="Gene3D" id="3.10.410.10">
    <property type="entry name" value="Formyltetrahydrofolate synthetase, domain 3"/>
    <property type="match status" value="1"/>
</dbReference>
<dbReference type="Pfam" id="PF01268">
    <property type="entry name" value="FTHFS"/>
    <property type="match status" value="1"/>
</dbReference>
<accession>A0ABZ1BW19</accession>
<comment type="catalytic activity">
    <reaction evidence="6">
        <text>(6S)-5,6,7,8-tetrahydrofolate + formate + ATP = (6R)-10-formyltetrahydrofolate + ADP + phosphate</text>
        <dbReference type="Rhea" id="RHEA:20221"/>
        <dbReference type="ChEBI" id="CHEBI:15740"/>
        <dbReference type="ChEBI" id="CHEBI:30616"/>
        <dbReference type="ChEBI" id="CHEBI:43474"/>
        <dbReference type="ChEBI" id="CHEBI:57453"/>
        <dbReference type="ChEBI" id="CHEBI:195366"/>
        <dbReference type="ChEBI" id="CHEBI:456216"/>
        <dbReference type="EC" id="6.3.4.3"/>
    </reaction>
</comment>
<dbReference type="Gene3D" id="3.40.50.300">
    <property type="entry name" value="P-loop containing nucleotide triphosphate hydrolases"/>
    <property type="match status" value="1"/>
</dbReference>
<dbReference type="RefSeq" id="WP_324715987.1">
    <property type="nucleotide sequence ID" value="NZ_CP141615.1"/>
</dbReference>
<dbReference type="Gene3D" id="3.30.1510.10">
    <property type="entry name" value="Domain 2, N(10)-formyltetrahydrofolate synthetase"/>
    <property type="match status" value="1"/>
</dbReference>
<evidence type="ECO:0000256" key="1">
    <source>
        <dbReference type="ARBA" id="ARBA00004777"/>
    </source>
</evidence>
<dbReference type="GO" id="GO:0004329">
    <property type="term" value="F:formate-tetrahydrofolate ligase activity"/>
    <property type="evidence" value="ECO:0007669"/>
    <property type="project" value="UniProtKB-EC"/>
</dbReference>
<comment type="pathway">
    <text evidence="1 6">One-carbon metabolism; tetrahydrofolate interconversion.</text>
</comment>
<evidence type="ECO:0000256" key="4">
    <source>
        <dbReference type="ARBA" id="ARBA00022741"/>
    </source>
</evidence>
<keyword evidence="3 6" id="KW-0436">Ligase</keyword>
<evidence type="ECO:0000256" key="6">
    <source>
        <dbReference type="HAMAP-Rule" id="MF_01543"/>
    </source>
</evidence>
<keyword evidence="2 6" id="KW-0554">One-carbon metabolism</keyword>